<evidence type="ECO:0000313" key="3">
    <source>
        <dbReference type="Proteomes" id="UP000612362"/>
    </source>
</evidence>
<feature type="transmembrane region" description="Helical" evidence="1">
    <location>
        <begin position="144"/>
        <end position="166"/>
    </location>
</feature>
<feature type="transmembrane region" description="Helical" evidence="1">
    <location>
        <begin position="211"/>
        <end position="229"/>
    </location>
</feature>
<evidence type="ECO:0008006" key="4">
    <source>
        <dbReference type="Google" id="ProtNLM"/>
    </source>
</evidence>
<dbReference type="EMBL" id="BNJF01000007">
    <property type="protein sequence ID" value="GHO50019.1"/>
    <property type="molecule type" value="Genomic_DNA"/>
</dbReference>
<keyword evidence="1" id="KW-1133">Transmembrane helix</keyword>
<evidence type="ECO:0000313" key="2">
    <source>
        <dbReference type="EMBL" id="GHO50019.1"/>
    </source>
</evidence>
<keyword evidence="1" id="KW-0812">Transmembrane</keyword>
<gene>
    <name evidence="2" type="ORF">KSX_81820</name>
</gene>
<dbReference type="Proteomes" id="UP000612362">
    <property type="component" value="Unassembled WGS sequence"/>
</dbReference>
<sequence>MKTCPHCGKANDPQAIYCELCGKVLQSSEAANRYTVAQSHGQSLYQEMTPPAAGFNTPIYSETPIVEGRDPYSNPYNLERPYEQGFSSNIPYTPAPLYYAQPTISQGRSVGGIIFGIIFYLIGLTSASIGAGGFTQAFGSNDSILTIAFLLVGLVGLVALVVVTILHKKPFLKWWMRLLIVIGLIIVGFVVLIIAAVASDFTHNPDRTLDLYLGGIMFVFGALIAVFAVL</sequence>
<accession>A0A8J3IF06</accession>
<comment type="caution">
    <text evidence="2">The sequence shown here is derived from an EMBL/GenBank/DDBJ whole genome shotgun (WGS) entry which is preliminary data.</text>
</comment>
<reference evidence="2" key="1">
    <citation type="submission" date="2020-10" db="EMBL/GenBank/DDBJ databases">
        <title>Taxonomic study of unclassified bacteria belonging to the class Ktedonobacteria.</title>
        <authorList>
            <person name="Yabe S."/>
            <person name="Wang C.M."/>
            <person name="Zheng Y."/>
            <person name="Sakai Y."/>
            <person name="Cavaletti L."/>
            <person name="Monciardini P."/>
            <person name="Donadio S."/>
        </authorList>
    </citation>
    <scope>NUCLEOTIDE SEQUENCE</scope>
    <source>
        <strain evidence="2">SOSP1-1</strain>
    </source>
</reference>
<keyword evidence="3" id="KW-1185">Reference proteome</keyword>
<dbReference type="RefSeq" id="WP_220199086.1">
    <property type="nucleotide sequence ID" value="NZ_BNJF01000007.1"/>
</dbReference>
<name>A0A8J3IF06_9CHLR</name>
<proteinExistence type="predicted"/>
<organism evidence="2 3">
    <name type="scientific">Ktedonospora formicarum</name>
    <dbReference type="NCBI Taxonomy" id="2778364"/>
    <lineage>
        <taxon>Bacteria</taxon>
        <taxon>Bacillati</taxon>
        <taxon>Chloroflexota</taxon>
        <taxon>Ktedonobacteria</taxon>
        <taxon>Ktedonobacterales</taxon>
        <taxon>Ktedonobacteraceae</taxon>
        <taxon>Ktedonospora</taxon>
    </lineage>
</organism>
<dbReference type="AlphaFoldDB" id="A0A8J3IF06"/>
<feature type="transmembrane region" description="Helical" evidence="1">
    <location>
        <begin position="113"/>
        <end position="138"/>
    </location>
</feature>
<evidence type="ECO:0000256" key="1">
    <source>
        <dbReference type="SAM" id="Phobius"/>
    </source>
</evidence>
<keyword evidence="1" id="KW-0472">Membrane</keyword>
<feature type="transmembrane region" description="Helical" evidence="1">
    <location>
        <begin position="178"/>
        <end position="199"/>
    </location>
</feature>
<protein>
    <recommendedName>
        <fullName evidence="4">Zinc-ribbon domain-containing protein</fullName>
    </recommendedName>
</protein>